<evidence type="ECO:0000313" key="2">
    <source>
        <dbReference type="Proteomes" id="UP000053881"/>
    </source>
</evidence>
<sequence length="413" mass="47400">MSTAEKLAQCQHIIDVTQFGADPTGHYDSTTSIWQALEFAKKMSGQIMIDFPKGTYQLQKATAQARVFHTSNTDSIQFPEKQIALLLEDQQDIILNGNDSLFIVHGDCMALAVIRSKNVHLYNFSWDYAIPTVIEMCVTAIGEIDGEQYTDFSIPDCFPFNVGEDGKKVHWYSERNPETGEYYWTYENHTNAPTIVAYHPDRNISRRYDLGLGPFSDRRTKITRLSDREIRVFYGKRRPALHQKDLLFEFCSIPMRQTAGALIWESSDTVIEKITPHYLHGFGWLTQMSHNITYRDCAFRARGGSGRQTTSFADLIHVSGASGHIHIEGCEFYHPHDDPINIHGTFTRVEEKVDEHTMKLRYVHRQQGGFPQFYPGNEVAFYYRDTLGAVDGEEKRYIVKTVQNRSGPRSSWE</sequence>
<organism evidence="1 2">
    <name type="scientific">Lederbergia galactosidilytica</name>
    <dbReference type="NCBI Taxonomy" id="217031"/>
    <lineage>
        <taxon>Bacteria</taxon>
        <taxon>Bacillati</taxon>
        <taxon>Bacillota</taxon>
        <taxon>Bacilli</taxon>
        <taxon>Bacillales</taxon>
        <taxon>Bacillaceae</taxon>
        <taxon>Lederbergia</taxon>
    </lineage>
</organism>
<dbReference type="SUPFAM" id="SSF51126">
    <property type="entry name" value="Pectin lyase-like"/>
    <property type="match status" value="1"/>
</dbReference>
<dbReference type="EMBL" id="LGPB01000103">
    <property type="protein sequence ID" value="KRG11989.1"/>
    <property type="molecule type" value="Genomic_DNA"/>
</dbReference>
<dbReference type="AlphaFoldDB" id="A0A0Q9XUH7"/>
<dbReference type="InterPro" id="IPR012334">
    <property type="entry name" value="Pectin_lyas_fold"/>
</dbReference>
<evidence type="ECO:0000313" key="1">
    <source>
        <dbReference type="EMBL" id="KRG11989.1"/>
    </source>
</evidence>
<reference evidence="1 2" key="1">
    <citation type="submission" date="2015-06" db="EMBL/GenBank/DDBJ databases">
        <title>Genome sequencing project of Bacillus galactosidilyticus PL133.</title>
        <authorList>
            <person name="Gaiero J."/>
            <person name="Nicol R."/>
            <person name="Habash M."/>
        </authorList>
    </citation>
    <scope>NUCLEOTIDE SEQUENCE [LARGE SCALE GENOMIC DNA]</scope>
    <source>
        <strain evidence="1 2">PL133</strain>
    </source>
</reference>
<accession>A0A0Q9XUH7</accession>
<name>A0A0Q9XUH7_9BACI</name>
<evidence type="ECO:0008006" key="3">
    <source>
        <dbReference type="Google" id="ProtNLM"/>
    </source>
</evidence>
<gene>
    <name evidence="1" type="ORF">ACA29_13045</name>
</gene>
<dbReference type="Gene3D" id="2.160.20.10">
    <property type="entry name" value="Single-stranded right-handed beta-helix, Pectin lyase-like"/>
    <property type="match status" value="1"/>
</dbReference>
<dbReference type="Proteomes" id="UP000053881">
    <property type="component" value="Unassembled WGS sequence"/>
</dbReference>
<dbReference type="InterPro" id="IPR011050">
    <property type="entry name" value="Pectin_lyase_fold/virulence"/>
</dbReference>
<comment type="caution">
    <text evidence="1">The sequence shown here is derived from an EMBL/GenBank/DDBJ whole genome shotgun (WGS) entry which is preliminary data.</text>
</comment>
<protein>
    <recommendedName>
        <fullName evidence="3">Pectate lyase superfamily protein domain-containing protein</fullName>
    </recommendedName>
</protein>
<dbReference type="PATRIC" id="fig|217031.4.peg.4357"/>
<proteinExistence type="predicted"/>